<dbReference type="HOGENOM" id="CLU_036442_0_0_1"/>
<evidence type="ECO:0000256" key="2">
    <source>
        <dbReference type="ARBA" id="ARBA00007617"/>
    </source>
</evidence>
<evidence type="ECO:0000256" key="5">
    <source>
        <dbReference type="ARBA" id="ARBA00022927"/>
    </source>
</evidence>
<dbReference type="GO" id="GO:0043162">
    <property type="term" value="P:ubiquitin-dependent protein catabolic process via the multivesicular body sorting pathway"/>
    <property type="evidence" value="ECO:0000318"/>
    <property type="project" value="GO_Central"/>
</dbReference>
<keyword evidence="3 6" id="KW-0813">Transport</keyword>
<dbReference type="GO" id="GO:0006612">
    <property type="term" value="P:protein targeting to membrane"/>
    <property type="evidence" value="ECO:0000318"/>
    <property type="project" value="GO_Central"/>
</dbReference>
<evidence type="ECO:0000256" key="4">
    <source>
        <dbReference type="ARBA" id="ARBA00022753"/>
    </source>
</evidence>
<organism evidence="8 9">
    <name type="scientific">Amborella trichopoda</name>
    <dbReference type="NCBI Taxonomy" id="13333"/>
    <lineage>
        <taxon>Eukaryota</taxon>
        <taxon>Viridiplantae</taxon>
        <taxon>Streptophyta</taxon>
        <taxon>Embryophyta</taxon>
        <taxon>Tracheophyta</taxon>
        <taxon>Spermatophyta</taxon>
        <taxon>Magnoliopsida</taxon>
        <taxon>Amborellales</taxon>
        <taxon>Amborellaceae</taxon>
        <taxon>Amborella</taxon>
    </lineage>
</organism>
<reference evidence="9" key="1">
    <citation type="journal article" date="2013" name="Science">
        <title>The Amborella genome and the evolution of flowering plants.</title>
        <authorList>
            <consortium name="Amborella Genome Project"/>
        </authorList>
    </citation>
    <scope>NUCLEOTIDE SEQUENCE [LARGE SCALE GENOMIC DNA]</scope>
</reference>
<dbReference type="Pfam" id="PF07200">
    <property type="entry name" value="Mod_r"/>
    <property type="match status" value="1"/>
</dbReference>
<evidence type="ECO:0000256" key="1">
    <source>
        <dbReference type="ARBA" id="ARBA00004177"/>
    </source>
</evidence>
<protein>
    <recommendedName>
        <fullName evidence="7">VPS37 C-terminal domain-containing protein</fullName>
    </recommendedName>
</protein>
<dbReference type="GO" id="GO:0000813">
    <property type="term" value="C:ESCRT I complex"/>
    <property type="evidence" value="ECO:0000318"/>
    <property type="project" value="GO_Central"/>
</dbReference>
<keyword evidence="5 6" id="KW-0653">Protein transport</keyword>
<dbReference type="eggNOG" id="KOG3270">
    <property type="taxonomic scope" value="Eukaryota"/>
</dbReference>
<name>W1NK21_AMBTC</name>
<evidence type="ECO:0000256" key="6">
    <source>
        <dbReference type="PROSITE-ProRule" id="PRU00646"/>
    </source>
</evidence>
<dbReference type="InterPro" id="IPR029012">
    <property type="entry name" value="Helix_hairpin_bin_sf"/>
</dbReference>
<dbReference type="Gramene" id="ERM96147">
    <property type="protein sequence ID" value="ERM96147"/>
    <property type="gene ID" value="AMTR_s00001p00043670"/>
</dbReference>
<evidence type="ECO:0000313" key="8">
    <source>
        <dbReference type="EMBL" id="ERM96147.1"/>
    </source>
</evidence>
<comment type="subcellular location">
    <subcellularLocation>
        <location evidence="1">Endosome</location>
    </subcellularLocation>
</comment>
<dbReference type="EMBL" id="KI397142">
    <property type="protein sequence ID" value="ERM96147.1"/>
    <property type="molecule type" value="Genomic_DNA"/>
</dbReference>
<comment type="similarity">
    <text evidence="2">Belongs to the VPS37 family.</text>
</comment>
<dbReference type="KEGG" id="atr:18424089"/>
<evidence type="ECO:0000256" key="3">
    <source>
        <dbReference type="ARBA" id="ARBA00022448"/>
    </source>
</evidence>
<dbReference type="OMA" id="AAPTWYQ"/>
<dbReference type="SUPFAM" id="SSF140111">
    <property type="entry name" value="Endosomal sorting complex assembly domain"/>
    <property type="match status" value="1"/>
</dbReference>
<dbReference type="AlphaFoldDB" id="W1NK21"/>
<dbReference type="Proteomes" id="UP000017836">
    <property type="component" value="Unassembled WGS sequence"/>
</dbReference>
<gene>
    <name evidence="8" type="ORF">AMTR_s00001p00043670</name>
</gene>
<feature type="domain" description="VPS37 C-terminal" evidence="7">
    <location>
        <begin position="156"/>
        <end position="236"/>
    </location>
</feature>
<evidence type="ECO:0000259" key="7">
    <source>
        <dbReference type="PROSITE" id="PS51314"/>
    </source>
</evidence>
<proteinExistence type="inferred from homology"/>
<sequence>MHRPIMNEHDQGQALPAPLYYHHPQFGASSINSTNSSSLPATGPLIDTALSTRISNSLSLNHLSRPSSPAPTAQVSSALTALQGKSLDEIHQLLTDKKAYVAFLHSLEPVRPLDLLREELIKGHVNLASSNLEKHSQFAELRNQCTIIRSELAGAKERFDELEQLEKEITSVYSFTALLNKLQEAAMKVEDDSESLNQRLVSKDIDLGEFIQLYKKERMLYQRRTLIYVAAKSSVG</sequence>
<dbReference type="InterPro" id="IPR037202">
    <property type="entry name" value="ESCRT_assembly_dom"/>
</dbReference>
<keyword evidence="4" id="KW-0967">Endosome</keyword>
<dbReference type="InterPro" id="IPR009851">
    <property type="entry name" value="Mod_r"/>
</dbReference>
<accession>W1NK21</accession>
<dbReference type="GO" id="GO:0006623">
    <property type="term" value="P:protein targeting to vacuole"/>
    <property type="evidence" value="ECO:0000318"/>
    <property type="project" value="GO_Central"/>
</dbReference>
<dbReference type="PANTHER" id="PTHR13678">
    <property type="entry name" value="VACUOLAR PROTEIN SORTING-ASSOCIATED PROTEIN 37"/>
    <property type="match status" value="1"/>
</dbReference>
<dbReference type="PROSITE" id="PS51314">
    <property type="entry name" value="VPS37_C"/>
    <property type="match status" value="1"/>
</dbReference>
<dbReference type="Gene3D" id="1.10.287.660">
    <property type="entry name" value="Helix hairpin bin"/>
    <property type="match status" value="1"/>
</dbReference>
<dbReference type="PANTHER" id="PTHR13678:SF2">
    <property type="entry name" value="VACUOLAR PROTEIN SORTING-ASSOCIATED PROTEIN 37A"/>
    <property type="match status" value="1"/>
</dbReference>
<dbReference type="OrthoDB" id="10260857at2759"/>
<evidence type="ECO:0000313" key="9">
    <source>
        <dbReference type="Proteomes" id="UP000017836"/>
    </source>
</evidence>
<keyword evidence="9" id="KW-1185">Reference proteome</keyword>
<dbReference type="STRING" id="13333.W1NK21"/>